<evidence type="ECO:0000313" key="2">
    <source>
        <dbReference type="WBParaSite" id="SPAL_0000114533.1"/>
    </source>
</evidence>
<sequence>MMIKIDSLIKSYEKNIEIQQLINHNLNGKDCPKPYRKIMSDLNFDNNIFLFDQRIIILTSLRTAILKSLHSIHNFSRLMKLDVRRTIYWPLINADIDLSATLRKDCDLDRKM</sequence>
<proteinExistence type="predicted"/>
<evidence type="ECO:0000313" key="1">
    <source>
        <dbReference type="Proteomes" id="UP000046392"/>
    </source>
</evidence>
<dbReference type="WBParaSite" id="SPAL_0000114533.1">
    <property type="protein sequence ID" value="SPAL_0000114533.1"/>
    <property type="gene ID" value="SPAL_0000114533"/>
</dbReference>
<keyword evidence="1" id="KW-1185">Reference proteome</keyword>
<accession>A0A0N5B4Z8</accession>
<reference evidence="2" key="1">
    <citation type="submission" date="2017-02" db="UniProtKB">
        <authorList>
            <consortium name="WormBaseParasite"/>
        </authorList>
    </citation>
    <scope>IDENTIFICATION</scope>
</reference>
<name>A0A0N5B4Z8_STREA</name>
<dbReference type="Proteomes" id="UP000046392">
    <property type="component" value="Unplaced"/>
</dbReference>
<protein>
    <submittedName>
        <fullName evidence="2">Integrase_H2C2 domain-containing protein</fullName>
    </submittedName>
</protein>
<dbReference type="AlphaFoldDB" id="A0A0N5B4Z8"/>
<organism evidence="1 2">
    <name type="scientific">Strongyloides papillosus</name>
    <name type="common">Intestinal threadworm</name>
    <dbReference type="NCBI Taxonomy" id="174720"/>
    <lineage>
        <taxon>Eukaryota</taxon>
        <taxon>Metazoa</taxon>
        <taxon>Ecdysozoa</taxon>
        <taxon>Nematoda</taxon>
        <taxon>Chromadorea</taxon>
        <taxon>Rhabditida</taxon>
        <taxon>Tylenchina</taxon>
        <taxon>Panagrolaimomorpha</taxon>
        <taxon>Strongyloidoidea</taxon>
        <taxon>Strongyloididae</taxon>
        <taxon>Strongyloides</taxon>
    </lineage>
</organism>